<reference evidence="4" key="1">
    <citation type="journal article" date="2018" name="Genome Biol.">
        <title>SKESA: strategic k-mer extension for scrupulous assemblies.</title>
        <authorList>
            <person name="Souvorov A."/>
            <person name="Agarwala R."/>
            <person name="Lipman D.J."/>
        </authorList>
    </citation>
    <scope>NUCLEOTIDE SEQUENCE</scope>
    <source>
        <strain evidence="4">MA.CK_97/00002312</strain>
    </source>
</reference>
<dbReference type="EMBL" id="DAAUQT010000002">
    <property type="protein sequence ID" value="HAF2499717.1"/>
    <property type="molecule type" value="Genomic_DNA"/>
</dbReference>
<keyword evidence="3" id="KW-0472">Membrane</keyword>
<reference evidence="4" key="2">
    <citation type="submission" date="2020-02" db="EMBL/GenBank/DDBJ databases">
        <authorList>
            <consortium name="NCBI Pathogen Detection Project"/>
        </authorList>
    </citation>
    <scope>NUCLEOTIDE SEQUENCE</scope>
    <source>
        <strain evidence="4">MA.CK_97/00002312</strain>
    </source>
</reference>
<dbReference type="Pfam" id="PF06977">
    <property type="entry name" value="SdiA-regulated"/>
    <property type="match status" value="1"/>
</dbReference>
<gene>
    <name evidence="4" type="ORF">G9F00_001462</name>
</gene>
<accession>A0A744EHD1</accession>
<keyword evidence="2" id="KW-1003">Cell membrane</keyword>
<evidence type="ECO:0000256" key="1">
    <source>
        <dbReference type="ARBA" id="ARBA00004162"/>
    </source>
</evidence>
<dbReference type="InterPro" id="IPR009722">
    <property type="entry name" value="YjiK/CarP"/>
</dbReference>
<dbReference type="GO" id="GO:0005886">
    <property type="term" value="C:plasma membrane"/>
    <property type="evidence" value="ECO:0007669"/>
    <property type="project" value="UniProtKB-SubCell"/>
</dbReference>
<comment type="caution">
    <text evidence="4">The sequence shown here is derived from an EMBL/GenBank/DDBJ whole genome shotgun (WGS) entry which is preliminary data.</text>
</comment>
<comment type="subcellular location">
    <subcellularLocation>
        <location evidence="1">Cell membrane</location>
        <topology evidence="1">Single-pass membrane protein</topology>
    </subcellularLocation>
</comment>
<protein>
    <submittedName>
        <fullName evidence="4">YjiK family protein</fullName>
    </submittedName>
</protein>
<organism evidence="4">
    <name type="scientific">Salmonella enterica</name>
    <name type="common">Salmonella choleraesuis</name>
    <dbReference type="NCBI Taxonomy" id="28901"/>
    <lineage>
        <taxon>Bacteria</taxon>
        <taxon>Pseudomonadati</taxon>
        <taxon>Pseudomonadota</taxon>
        <taxon>Gammaproteobacteria</taxon>
        <taxon>Enterobacterales</taxon>
        <taxon>Enterobacteriaceae</taxon>
        <taxon>Salmonella</taxon>
    </lineage>
</organism>
<feature type="non-terminal residue" evidence="4">
    <location>
        <position position="1"/>
    </location>
</feature>
<evidence type="ECO:0000313" key="4">
    <source>
        <dbReference type="EMBL" id="HAF2499717.1"/>
    </source>
</evidence>
<evidence type="ECO:0000256" key="3">
    <source>
        <dbReference type="ARBA" id="ARBA00023136"/>
    </source>
</evidence>
<sequence>IPSDGDHDFEAIEYLGRNRYVLSRERERILTTHHIDRNTSVLPPTSYTLTLDVDRKSDNAGFEGLARGRGENALIVAQEKKPLRFLETDHSHDSLSVSDSLTHRLSLPWFLKDISGLHYDRKNRRLYVLSHESALVLVSDPEGGWWVMPLRRGHSGLERDIPQAEGIASDGRNSLWIVSEPDRFYRFSRTTTS</sequence>
<dbReference type="AlphaFoldDB" id="A0A744EHD1"/>
<dbReference type="SUPFAM" id="SSF50956">
    <property type="entry name" value="Thermostable phytase (3-phytase)"/>
    <property type="match status" value="1"/>
</dbReference>
<name>A0A744EHD1_SALER</name>
<proteinExistence type="predicted"/>
<evidence type="ECO:0000256" key="2">
    <source>
        <dbReference type="ARBA" id="ARBA00022475"/>
    </source>
</evidence>